<protein>
    <submittedName>
        <fullName evidence="1">Uncharacterized protein</fullName>
    </submittedName>
</protein>
<sequence length="117" mass="14026">MHRIDVPAALERERAELRAYLKAKIRRPRLLARVLAQNAEWEPGDIIVGWRRGWTLNQARWRDREFGWGEVCRLFGRRAAESIPRHLWRRDGKRRRIAVSTVAQWDFSLLRSRRQAT</sequence>
<dbReference type="EMBL" id="LR796340">
    <property type="protein sequence ID" value="CAB4137818.1"/>
    <property type="molecule type" value="Genomic_DNA"/>
</dbReference>
<accession>A0A6J5LTN9</accession>
<proteinExistence type="predicted"/>
<reference evidence="1" key="1">
    <citation type="submission" date="2020-04" db="EMBL/GenBank/DDBJ databases">
        <authorList>
            <person name="Chiriac C."/>
            <person name="Salcher M."/>
            <person name="Ghai R."/>
            <person name="Kavagutti S V."/>
        </authorList>
    </citation>
    <scope>NUCLEOTIDE SEQUENCE</scope>
</reference>
<gene>
    <name evidence="1" type="ORF">UFOVP326_93</name>
</gene>
<evidence type="ECO:0000313" key="1">
    <source>
        <dbReference type="EMBL" id="CAB4137818.1"/>
    </source>
</evidence>
<organism evidence="1">
    <name type="scientific">uncultured Caudovirales phage</name>
    <dbReference type="NCBI Taxonomy" id="2100421"/>
    <lineage>
        <taxon>Viruses</taxon>
        <taxon>Duplodnaviria</taxon>
        <taxon>Heunggongvirae</taxon>
        <taxon>Uroviricota</taxon>
        <taxon>Caudoviricetes</taxon>
        <taxon>Peduoviridae</taxon>
        <taxon>Maltschvirus</taxon>
        <taxon>Maltschvirus maltsch</taxon>
    </lineage>
</organism>
<name>A0A6J5LTN9_9CAUD</name>